<feature type="region of interest" description="Disordered" evidence="2">
    <location>
        <begin position="51"/>
        <end position="97"/>
    </location>
</feature>
<sequence length="246" mass="25805">MAAGCPSSPENDPARSDTGSATSRRIRRAAAVTFWSVVAVLVLVVTLPGAQDGASEGGRAQQALPAVGPQVPGAAESHAPPGARSDSPARRPVGKHLARSRPVRLIIPKISVDAPFTDLAIGSAGRLNPPPAHDTNLVGWYAKGASPGETGTSIIAGHVDTATSAAVFASLSELQKGDRFQVLRADGRKASFVVDSAETFDKDTFPSERVYRDTARAQVRLITCAGDYDRQVRDYTANLVVFAHLV</sequence>
<name>A0AAU1I5Z3_9ACTN</name>
<dbReference type="SUPFAM" id="SSF63817">
    <property type="entry name" value="Sortase"/>
    <property type="match status" value="1"/>
</dbReference>
<keyword evidence="1" id="KW-0378">Hydrolase</keyword>
<feature type="region of interest" description="Disordered" evidence="2">
    <location>
        <begin position="1"/>
        <end position="22"/>
    </location>
</feature>
<keyword evidence="3" id="KW-1133">Transmembrane helix</keyword>
<gene>
    <name evidence="4" type="ORF">OG477_36680</name>
</gene>
<reference evidence="4" key="1">
    <citation type="submission" date="2022-10" db="EMBL/GenBank/DDBJ databases">
        <title>The complete genomes of actinobacterial strains from the NBC collection.</title>
        <authorList>
            <person name="Joergensen T.S."/>
            <person name="Alvarez Arevalo M."/>
            <person name="Sterndorff E.B."/>
            <person name="Faurdal D."/>
            <person name="Vuksanovic O."/>
            <person name="Mourched A.-S."/>
            <person name="Charusanti P."/>
            <person name="Shaw S."/>
            <person name="Blin K."/>
            <person name="Weber T."/>
        </authorList>
    </citation>
    <scope>NUCLEOTIDE SEQUENCE</scope>
    <source>
        <strain evidence="4">NBC 00180</strain>
    </source>
</reference>
<dbReference type="Pfam" id="PF04203">
    <property type="entry name" value="Sortase"/>
    <property type="match status" value="1"/>
</dbReference>
<dbReference type="AlphaFoldDB" id="A0AAU1I5Z3"/>
<evidence type="ECO:0000256" key="3">
    <source>
        <dbReference type="SAM" id="Phobius"/>
    </source>
</evidence>
<dbReference type="InterPro" id="IPR023365">
    <property type="entry name" value="Sortase_dom-sf"/>
</dbReference>
<dbReference type="EMBL" id="CP108140">
    <property type="protein sequence ID" value="WTP90551.1"/>
    <property type="molecule type" value="Genomic_DNA"/>
</dbReference>
<dbReference type="InterPro" id="IPR005754">
    <property type="entry name" value="Sortase"/>
</dbReference>
<evidence type="ECO:0000256" key="1">
    <source>
        <dbReference type="ARBA" id="ARBA00022801"/>
    </source>
</evidence>
<dbReference type="CDD" id="cd05829">
    <property type="entry name" value="Sortase_F"/>
    <property type="match status" value="1"/>
</dbReference>
<keyword evidence="3" id="KW-0812">Transmembrane</keyword>
<protein>
    <submittedName>
        <fullName evidence="4">Class F sortase</fullName>
    </submittedName>
</protein>
<dbReference type="GO" id="GO:0016787">
    <property type="term" value="F:hydrolase activity"/>
    <property type="evidence" value="ECO:0007669"/>
    <property type="project" value="UniProtKB-KW"/>
</dbReference>
<dbReference type="Gene3D" id="2.40.260.10">
    <property type="entry name" value="Sortase"/>
    <property type="match status" value="1"/>
</dbReference>
<dbReference type="InterPro" id="IPR042001">
    <property type="entry name" value="Sortase_F"/>
</dbReference>
<dbReference type="NCBIfam" id="NF033748">
    <property type="entry name" value="class_F_sortase"/>
    <property type="match status" value="1"/>
</dbReference>
<feature type="transmembrane region" description="Helical" evidence="3">
    <location>
        <begin position="29"/>
        <end position="50"/>
    </location>
</feature>
<evidence type="ECO:0000313" key="4">
    <source>
        <dbReference type="EMBL" id="WTP90551.1"/>
    </source>
</evidence>
<organism evidence="4">
    <name type="scientific">Streptomyces sp. NBC_00180</name>
    <dbReference type="NCBI Taxonomy" id="2903632"/>
    <lineage>
        <taxon>Bacteria</taxon>
        <taxon>Bacillati</taxon>
        <taxon>Actinomycetota</taxon>
        <taxon>Actinomycetes</taxon>
        <taxon>Kitasatosporales</taxon>
        <taxon>Streptomycetaceae</taxon>
        <taxon>Streptomyces</taxon>
    </lineage>
</organism>
<evidence type="ECO:0000256" key="2">
    <source>
        <dbReference type="SAM" id="MobiDB-lite"/>
    </source>
</evidence>
<accession>A0AAU1I5Z3</accession>
<proteinExistence type="predicted"/>
<keyword evidence="3" id="KW-0472">Membrane</keyword>